<evidence type="ECO:0000256" key="1">
    <source>
        <dbReference type="ARBA" id="ARBA00022448"/>
    </source>
</evidence>
<protein>
    <recommendedName>
        <fullName evidence="8">ATP synthase subunit 4</fullName>
    </recommendedName>
</protein>
<comment type="caution">
    <text evidence="9">The sequence shown here is derived from an EMBL/GenBank/DDBJ whole genome shotgun (WGS) entry which is preliminary data.</text>
</comment>
<gene>
    <name evidence="9" type="ORF">O181_016312</name>
</gene>
<dbReference type="SUPFAM" id="SSF161060">
    <property type="entry name" value="ATP synthase B chain-like"/>
    <property type="match status" value="1"/>
</dbReference>
<dbReference type="PANTHER" id="PTHR12733">
    <property type="entry name" value="MITOCHONDRIAL ATP SYNTHASE B CHAIN"/>
    <property type="match status" value="1"/>
</dbReference>
<evidence type="ECO:0000313" key="10">
    <source>
        <dbReference type="Proteomes" id="UP000765509"/>
    </source>
</evidence>
<dbReference type="InterPro" id="IPR008688">
    <property type="entry name" value="ATP_synth_Bsub_B/MI25"/>
</dbReference>
<comment type="similarity">
    <text evidence="8">Belongs to the eukaryotic ATPase B chain family.</text>
</comment>
<organism evidence="9 10">
    <name type="scientific">Austropuccinia psidii MF-1</name>
    <dbReference type="NCBI Taxonomy" id="1389203"/>
    <lineage>
        <taxon>Eukaryota</taxon>
        <taxon>Fungi</taxon>
        <taxon>Dikarya</taxon>
        <taxon>Basidiomycota</taxon>
        <taxon>Pucciniomycotina</taxon>
        <taxon>Pucciniomycetes</taxon>
        <taxon>Pucciniales</taxon>
        <taxon>Sphaerophragmiaceae</taxon>
        <taxon>Austropuccinia</taxon>
    </lineage>
</organism>
<evidence type="ECO:0000313" key="9">
    <source>
        <dbReference type="EMBL" id="MBW0476597.1"/>
    </source>
</evidence>
<dbReference type="Pfam" id="PF05405">
    <property type="entry name" value="Mt_ATP-synt_B"/>
    <property type="match status" value="1"/>
</dbReference>
<dbReference type="FunFam" id="1.20.5.2210:FF:000002">
    <property type="entry name" value="ATP synthase subunit 4 mitochondrial"/>
    <property type="match status" value="1"/>
</dbReference>
<dbReference type="GO" id="GO:0005743">
    <property type="term" value="C:mitochondrial inner membrane"/>
    <property type="evidence" value="ECO:0007669"/>
    <property type="project" value="UniProtKB-SubCell"/>
</dbReference>
<dbReference type="Gene3D" id="1.20.5.2210">
    <property type="match status" value="1"/>
</dbReference>
<keyword evidence="5 8" id="KW-0406">Ion transport</keyword>
<dbReference type="Proteomes" id="UP000765509">
    <property type="component" value="Unassembled WGS sequence"/>
</dbReference>
<keyword evidence="4 8" id="KW-0999">Mitochondrion inner membrane</keyword>
<keyword evidence="7 8" id="KW-0472">Membrane</keyword>
<comment type="function">
    <text evidence="8">Subunit b, of the mitochondrial membrane ATP synthase complex (F(1)F(0) ATP synthase or Complex V) that produces ATP from ADP in the presence of a proton gradient across the membrane which is generated by electron transport complexes of the respiratory chain. ATP synthase complex consist of a soluble F(1) head domain - the catalytic core - and a membrane F(1) domain - the membrane proton channel. These two domains are linked by a central stalk rotating inside the F(1) region and a stationary peripheral stalk. During catalysis, ATP synthesis in the catalytic domain of F(1) is coupled via a rotary mechanism of the central stalk subunits to proton translocation. In vivo, can only synthesize ATP although its ATP hydrolase activity can be activated artificially in vitro. Part of the complex F(0) domain. Part of the complex F(0) domain and the peripheric stalk, which acts as a stator to hold the catalytic alpha(3)beta(3) subcomplex and subunit a/ATP6 static relative to the rotary elements.</text>
</comment>
<keyword evidence="2 8" id="KW-0138">CF(0)</keyword>
<evidence type="ECO:0000256" key="7">
    <source>
        <dbReference type="ARBA" id="ARBA00023136"/>
    </source>
</evidence>
<keyword evidence="1 8" id="KW-0813">Transport</keyword>
<keyword evidence="6 8" id="KW-0496">Mitochondrion</keyword>
<sequence>MEVFLGHRLPFPPQRFLQLNLRKPSSMSSLTSLRPIARRLALTTSPSFSSRLVLPAGSRLASTTAPADPKAKANSFLDALPGNNVITKTGWVTLGASMTGYAISNELYVMNEESVILAGFVIMVGYLSTVIKAPYKQWADSIIEKQKSILNNSRAEHTNAVKERIESVSQMKDVVAVTQSLFEMSKETALTEHELYKLKQKLALKDEIKSILDGWVRVETQAREAEQAELVKNVVANVKKQLEDPKLQKEILTNCINEIEALIKDKKI</sequence>
<evidence type="ECO:0000256" key="6">
    <source>
        <dbReference type="ARBA" id="ARBA00023128"/>
    </source>
</evidence>
<dbReference type="GO" id="GO:0045259">
    <property type="term" value="C:proton-transporting ATP synthase complex"/>
    <property type="evidence" value="ECO:0007669"/>
    <property type="project" value="UniProtKB-KW"/>
</dbReference>
<reference evidence="9" key="1">
    <citation type="submission" date="2021-03" db="EMBL/GenBank/DDBJ databases">
        <title>Draft genome sequence of rust myrtle Austropuccinia psidii MF-1, a brazilian biotype.</title>
        <authorList>
            <person name="Quecine M.C."/>
            <person name="Pachon D.M.R."/>
            <person name="Bonatelli M.L."/>
            <person name="Correr F.H."/>
            <person name="Franceschini L.M."/>
            <person name="Leite T.F."/>
            <person name="Margarido G.R.A."/>
            <person name="Almeida C.A."/>
            <person name="Ferrarezi J.A."/>
            <person name="Labate C.A."/>
        </authorList>
    </citation>
    <scope>NUCLEOTIDE SEQUENCE</scope>
    <source>
        <strain evidence="9">MF-1</strain>
    </source>
</reference>
<evidence type="ECO:0000256" key="5">
    <source>
        <dbReference type="ARBA" id="ARBA00023065"/>
    </source>
</evidence>
<dbReference type="OrthoDB" id="67388at2759"/>
<proteinExistence type="inferred from homology"/>
<comment type="subunit">
    <text evidence="8">F-type ATPases have 2 components, CF(1) - the catalytic core - and CF(0) - the membrane proton channel. In yeast, the dimeric form of ATP synthase consists of 17 polypeptides: alpha, beta, gamma, delta, epsilon, 4 (B), 5 (OSCP), 6 (A), 8, 9 (C), d, E (Tim11), f, g, h, i/j and k.</text>
</comment>
<evidence type="ECO:0000256" key="8">
    <source>
        <dbReference type="RuleBase" id="RU368017"/>
    </source>
</evidence>
<name>A0A9Q3C5D1_9BASI</name>
<dbReference type="EMBL" id="AVOT02004523">
    <property type="protein sequence ID" value="MBW0476597.1"/>
    <property type="molecule type" value="Genomic_DNA"/>
</dbReference>
<dbReference type="AlphaFoldDB" id="A0A9Q3C5D1"/>
<evidence type="ECO:0000256" key="3">
    <source>
        <dbReference type="ARBA" id="ARBA00022781"/>
    </source>
</evidence>
<comment type="subcellular location">
    <subcellularLocation>
        <location evidence="8">Mitochondrion</location>
    </subcellularLocation>
    <subcellularLocation>
        <location evidence="8">Mitochondrion inner membrane</location>
    </subcellularLocation>
</comment>
<dbReference type="PANTHER" id="PTHR12733:SF3">
    <property type="entry name" value="ATP SYNTHASE F(0) COMPLEX SUBUNIT B1, MITOCHONDRIAL"/>
    <property type="match status" value="1"/>
</dbReference>
<keyword evidence="3 8" id="KW-0375">Hydrogen ion transport</keyword>
<dbReference type="InterPro" id="IPR013837">
    <property type="entry name" value="ATP_synth_F0_suB"/>
</dbReference>
<evidence type="ECO:0000256" key="2">
    <source>
        <dbReference type="ARBA" id="ARBA00022547"/>
    </source>
</evidence>
<accession>A0A9Q3C5D1</accession>
<evidence type="ECO:0000256" key="4">
    <source>
        <dbReference type="ARBA" id="ARBA00022792"/>
    </source>
</evidence>
<dbReference type="GO" id="GO:0046933">
    <property type="term" value="F:proton-transporting ATP synthase activity, rotational mechanism"/>
    <property type="evidence" value="ECO:0007669"/>
    <property type="project" value="TreeGrafter"/>
</dbReference>
<keyword evidence="10" id="KW-1185">Reference proteome</keyword>